<proteinExistence type="predicted"/>
<dbReference type="AlphaFoldDB" id="A0A4U5PYF5"/>
<evidence type="ECO:0000313" key="2">
    <source>
        <dbReference type="EMBL" id="TKS02644.1"/>
    </source>
</evidence>
<keyword evidence="2" id="KW-0496">Mitochondrion</keyword>
<reference evidence="2" key="1">
    <citation type="submission" date="2018-10" db="EMBL/GenBank/DDBJ databases">
        <title>Population genomic analysis revealed the cold adaptation of white poplar.</title>
        <authorList>
            <person name="Liu Y.-J."/>
        </authorList>
    </citation>
    <scope>NUCLEOTIDE SEQUENCE [LARGE SCALE GENOMIC DNA]</scope>
    <source>
        <strain evidence="2">PAL-ZL1</strain>
    </source>
</reference>
<sequence length="176" mass="19149">MVPISRSRSGAKTNTPDTYCTGPSTRHSTLVESEPTTTALRSNSHAAAGLPYTDIDSFFVPDPTSQPFAGWSGVMRGLCGSRDRVLGKESSHIHCDKKAFHLPSGGKPFPDGVSSPWNVQNVARLKAFSDQKRSKRGAGIKVKLFTLLWLKVSEEKKRALTLTPAREEGKRFSGSC</sequence>
<geneLocation type="mitochondrion" evidence="2"/>
<accession>A0A4U5PYF5</accession>
<organism evidence="2">
    <name type="scientific">Populus alba</name>
    <name type="common">White poplar</name>
    <dbReference type="NCBI Taxonomy" id="43335"/>
    <lineage>
        <taxon>Eukaryota</taxon>
        <taxon>Viridiplantae</taxon>
        <taxon>Streptophyta</taxon>
        <taxon>Embryophyta</taxon>
        <taxon>Tracheophyta</taxon>
        <taxon>Spermatophyta</taxon>
        <taxon>Magnoliopsida</taxon>
        <taxon>eudicotyledons</taxon>
        <taxon>Gunneridae</taxon>
        <taxon>Pentapetalae</taxon>
        <taxon>rosids</taxon>
        <taxon>fabids</taxon>
        <taxon>Malpighiales</taxon>
        <taxon>Salicaceae</taxon>
        <taxon>Saliceae</taxon>
        <taxon>Populus</taxon>
    </lineage>
</organism>
<evidence type="ECO:0000256" key="1">
    <source>
        <dbReference type="SAM" id="MobiDB-lite"/>
    </source>
</evidence>
<dbReference type="EMBL" id="RCHU01000534">
    <property type="protein sequence ID" value="TKS02644.1"/>
    <property type="molecule type" value="Genomic_DNA"/>
</dbReference>
<gene>
    <name evidence="2" type="ORF">D5086_0000160450</name>
</gene>
<protein>
    <submittedName>
        <fullName evidence="2">Uncharacterized protein</fullName>
    </submittedName>
</protein>
<feature type="region of interest" description="Disordered" evidence="1">
    <location>
        <begin position="1"/>
        <end position="32"/>
    </location>
</feature>
<comment type="caution">
    <text evidence="2">The sequence shown here is derived from an EMBL/GenBank/DDBJ whole genome shotgun (WGS) entry which is preliminary data.</text>
</comment>
<name>A0A4U5PYF5_POPAL</name>